<protein>
    <submittedName>
        <fullName evidence="3">Uncharacterized protein</fullName>
    </submittedName>
</protein>
<feature type="transmembrane region" description="Helical" evidence="2">
    <location>
        <begin position="99"/>
        <end position="119"/>
    </location>
</feature>
<proteinExistence type="predicted"/>
<keyword evidence="2" id="KW-0472">Membrane</keyword>
<feature type="compositionally biased region" description="Pro residues" evidence="1">
    <location>
        <begin position="233"/>
        <end position="246"/>
    </location>
</feature>
<evidence type="ECO:0000256" key="2">
    <source>
        <dbReference type="SAM" id="Phobius"/>
    </source>
</evidence>
<feature type="region of interest" description="Disordered" evidence="1">
    <location>
        <begin position="164"/>
        <end position="284"/>
    </location>
</feature>
<comment type="caution">
    <text evidence="3">The sequence shown here is derived from an EMBL/GenBank/DDBJ whole genome shotgun (WGS) entry which is preliminary data.</text>
</comment>
<evidence type="ECO:0000256" key="1">
    <source>
        <dbReference type="SAM" id="MobiDB-lite"/>
    </source>
</evidence>
<feature type="compositionally biased region" description="Pro residues" evidence="1">
    <location>
        <begin position="178"/>
        <end position="211"/>
    </location>
</feature>
<gene>
    <name evidence="3" type="ORF">VTK73DRAFT_4677</name>
</gene>
<dbReference type="Proteomes" id="UP001586593">
    <property type="component" value="Unassembled WGS sequence"/>
</dbReference>
<accession>A0ABR3V6U9</accession>
<sequence>MGRIRRRAWRGGRRGLSRTVSTDGSGGRAAALSRSRGSETPLLRNDRPPNRRPNGSRARHRHCSETAPNVTRSVEAKGGARLGHTCRGAFLSLIASYRLSYRSVSIILSVILSLLFSTYPPYLRTFSGLGYDEPDALFFPSPAQAPDSSFVVSIPSERKKDIALQAQSRHVPTVARPDPLPLPLPPARAAPTQAPPRLPALRPPPAPPRQLPLPSVDRPRPRPRPDRADARLPPRPAPVRLPPPALQPGHGHGPGGARASHREARRHRSAGRVRRRGEMRRRHGLQNTKKGIWSVGRALRGL</sequence>
<evidence type="ECO:0000313" key="4">
    <source>
        <dbReference type="Proteomes" id="UP001586593"/>
    </source>
</evidence>
<name>A0ABR3V6U9_9PEZI</name>
<organism evidence="3 4">
    <name type="scientific">Phialemonium thermophilum</name>
    <dbReference type="NCBI Taxonomy" id="223376"/>
    <lineage>
        <taxon>Eukaryota</taxon>
        <taxon>Fungi</taxon>
        <taxon>Dikarya</taxon>
        <taxon>Ascomycota</taxon>
        <taxon>Pezizomycotina</taxon>
        <taxon>Sordariomycetes</taxon>
        <taxon>Sordariomycetidae</taxon>
        <taxon>Cephalothecales</taxon>
        <taxon>Cephalothecaceae</taxon>
        <taxon>Phialemonium</taxon>
    </lineage>
</organism>
<feature type="compositionally biased region" description="Basic and acidic residues" evidence="1">
    <location>
        <begin position="217"/>
        <end position="232"/>
    </location>
</feature>
<feature type="compositionally biased region" description="Basic residues" evidence="1">
    <location>
        <begin position="1"/>
        <end position="16"/>
    </location>
</feature>
<feature type="compositionally biased region" description="Basic residues" evidence="1">
    <location>
        <begin position="263"/>
        <end position="284"/>
    </location>
</feature>
<feature type="region of interest" description="Disordered" evidence="1">
    <location>
        <begin position="1"/>
        <end position="67"/>
    </location>
</feature>
<dbReference type="EMBL" id="JAZHXJ010002634">
    <property type="protein sequence ID" value="KAL1837487.1"/>
    <property type="molecule type" value="Genomic_DNA"/>
</dbReference>
<evidence type="ECO:0000313" key="3">
    <source>
        <dbReference type="EMBL" id="KAL1837487.1"/>
    </source>
</evidence>
<reference evidence="3 4" key="1">
    <citation type="journal article" date="2024" name="Commun. Biol.">
        <title>Comparative genomic analysis of thermophilic fungi reveals convergent evolutionary adaptations and gene losses.</title>
        <authorList>
            <person name="Steindorff A.S."/>
            <person name="Aguilar-Pontes M.V."/>
            <person name="Robinson A.J."/>
            <person name="Andreopoulos B."/>
            <person name="LaButti K."/>
            <person name="Kuo A."/>
            <person name="Mondo S."/>
            <person name="Riley R."/>
            <person name="Otillar R."/>
            <person name="Haridas S."/>
            <person name="Lipzen A."/>
            <person name="Grimwood J."/>
            <person name="Schmutz J."/>
            <person name="Clum A."/>
            <person name="Reid I.D."/>
            <person name="Moisan M.C."/>
            <person name="Butler G."/>
            <person name="Nguyen T.T.M."/>
            <person name="Dewar K."/>
            <person name="Conant G."/>
            <person name="Drula E."/>
            <person name="Henrissat B."/>
            <person name="Hansel C."/>
            <person name="Singer S."/>
            <person name="Hutchinson M.I."/>
            <person name="de Vries R.P."/>
            <person name="Natvig D.O."/>
            <person name="Powell A.J."/>
            <person name="Tsang A."/>
            <person name="Grigoriev I.V."/>
        </authorList>
    </citation>
    <scope>NUCLEOTIDE SEQUENCE [LARGE SCALE GENOMIC DNA]</scope>
    <source>
        <strain evidence="3 4">ATCC 24622</strain>
    </source>
</reference>
<keyword evidence="2" id="KW-1133">Transmembrane helix</keyword>
<keyword evidence="4" id="KW-1185">Reference proteome</keyword>
<keyword evidence="2" id="KW-0812">Transmembrane</keyword>